<name>A0A1M6PQX8_9FIRM</name>
<organism evidence="1 2">
    <name type="scientific">Hespellia stercorisuis DSM 15480</name>
    <dbReference type="NCBI Taxonomy" id="1121950"/>
    <lineage>
        <taxon>Bacteria</taxon>
        <taxon>Bacillati</taxon>
        <taxon>Bacillota</taxon>
        <taxon>Clostridia</taxon>
        <taxon>Lachnospirales</taxon>
        <taxon>Lachnospiraceae</taxon>
        <taxon>Hespellia</taxon>
    </lineage>
</organism>
<dbReference type="OrthoDB" id="1862688at2"/>
<reference evidence="1 2" key="1">
    <citation type="submission" date="2016-11" db="EMBL/GenBank/DDBJ databases">
        <authorList>
            <person name="Jaros S."/>
            <person name="Januszkiewicz K."/>
            <person name="Wedrychowicz H."/>
        </authorList>
    </citation>
    <scope>NUCLEOTIDE SEQUENCE [LARGE SCALE GENOMIC DNA]</scope>
    <source>
        <strain evidence="1 2">DSM 15480</strain>
    </source>
</reference>
<evidence type="ECO:0000313" key="2">
    <source>
        <dbReference type="Proteomes" id="UP000184301"/>
    </source>
</evidence>
<keyword evidence="2" id="KW-1185">Reference proteome</keyword>
<sequence>MTTYLIYSDIKADRKVLKVATQEEWTEIMCSNRGLPIATRRFFIKDTIVEKESVDQMFIEVSLEEYRKWHSEHISSEKKRKYKMKYKMISLSSLEHDDCVAPMNSVSLEDTSIESAVIGELLMEQVKTKLSQWKPWAVELFNCLYDGEEKEVVQAFIGKHAITERAFRYRKTELRKVVKNFLQK</sequence>
<dbReference type="RefSeq" id="WP_073110104.1">
    <property type="nucleotide sequence ID" value="NZ_FQZY01000029.1"/>
</dbReference>
<gene>
    <name evidence="1" type="ORF">SAMN02745243_02201</name>
</gene>
<proteinExistence type="predicted"/>
<dbReference type="STRING" id="1121950.SAMN02745243_02201"/>
<dbReference type="Proteomes" id="UP000184301">
    <property type="component" value="Unassembled WGS sequence"/>
</dbReference>
<accession>A0A1M6PQX8</accession>
<dbReference type="AlphaFoldDB" id="A0A1M6PQX8"/>
<protein>
    <submittedName>
        <fullName evidence="1">Uncharacterized protein</fullName>
    </submittedName>
</protein>
<evidence type="ECO:0000313" key="1">
    <source>
        <dbReference type="EMBL" id="SHK10345.1"/>
    </source>
</evidence>
<dbReference type="EMBL" id="FQZY01000029">
    <property type="protein sequence ID" value="SHK10345.1"/>
    <property type="molecule type" value="Genomic_DNA"/>
</dbReference>